<keyword evidence="6" id="KW-0539">Nucleus</keyword>
<dbReference type="GO" id="GO:0008270">
    <property type="term" value="F:zinc ion binding"/>
    <property type="evidence" value="ECO:0007669"/>
    <property type="project" value="InterPro"/>
</dbReference>
<dbReference type="AlphaFoldDB" id="A0A1L7WVV1"/>
<dbReference type="OrthoDB" id="3172332at2759"/>
<dbReference type="SUPFAM" id="SSF57701">
    <property type="entry name" value="Zn2/Cys6 DNA-binding domain"/>
    <property type="match status" value="1"/>
</dbReference>
<dbReference type="GO" id="GO:0000981">
    <property type="term" value="F:DNA-binding transcription factor activity, RNA polymerase II-specific"/>
    <property type="evidence" value="ECO:0007669"/>
    <property type="project" value="InterPro"/>
</dbReference>
<evidence type="ECO:0000256" key="2">
    <source>
        <dbReference type="ARBA" id="ARBA00022833"/>
    </source>
</evidence>
<dbReference type="Pfam" id="PF11951">
    <property type="entry name" value="Fungal_trans_2"/>
    <property type="match status" value="1"/>
</dbReference>
<evidence type="ECO:0000256" key="5">
    <source>
        <dbReference type="ARBA" id="ARBA00023163"/>
    </source>
</evidence>
<keyword evidence="5" id="KW-0804">Transcription</keyword>
<dbReference type="EMBL" id="FJOG01000009">
    <property type="protein sequence ID" value="CZR56910.1"/>
    <property type="molecule type" value="Genomic_DNA"/>
</dbReference>
<keyword evidence="4" id="KW-0238">DNA-binding</keyword>
<sequence length="610" mass="70293">MLHSETGSNKVKRASAPKSRNGCQTCKTRRVKCDEKHPACNMCLKANRQCQWKQKQQKSQRILIPQNTDQLSRVRPSETLHFIDPREASYFKAYQEEAAPELSGLLRSSVWSYTILQACYQEPFVLRAVVAVGALNKAIKTEYLATTNPQESTRVLAQQHRSFALTSYNHAISGMRQIIPEPKKSSSLRKALLACLLVYCIENFLQSPNTAFTQSQTGYSLLQSWISSKSSRNLGIESPDPTSIEDDIFHEFAKADLQHAIRWGEHALTRHSTRRLEGQVTIKNMPARFLHLEEARVYQELIMRRTYHLIGEIYARIIAAKDEIRHTFTTDTPGELVDPCCLPTTLFPDRDMYISDIHRWCSAFEPIFPKLLRSPGPLISSGAALLRLHILNAEIRLAGAFFINECDFDQFHEYYKEIVSLSRHVAKKTEQLYPKDQPTFLFQDGSEKPLCDVALTCRNKQIREEALLVLRSTAHRDPTKNQARMVTRASFVVNLEEEGRLPDGTIPESARWRLVWLLNHYREAKKHLTLIAVKRLGFPIGKQYPARREYARRTFAQEEAEGMSCTPWKEEMHFAYWPPPETLRLPRPLEWRAIYDEMLGVEEGERTRFG</sequence>
<protein>
    <recommendedName>
        <fullName evidence="8">Zn(2)-C6 fungal-type domain-containing protein</fullName>
    </recommendedName>
</protein>
<keyword evidence="2" id="KW-0862">Zinc</keyword>
<dbReference type="PANTHER" id="PTHR36206:SF4">
    <property type="entry name" value="HYPOTHETICAL CONSERVED PROTEIN (EUROFUNG)-RELATED"/>
    <property type="match status" value="1"/>
</dbReference>
<dbReference type="PROSITE" id="PS00463">
    <property type="entry name" value="ZN2_CY6_FUNGAL_1"/>
    <property type="match status" value="1"/>
</dbReference>
<dbReference type="PROSITE" id="PS50048">
    <property type="entry name" value="ZN2_CY6_FUNGAL_2"/>
    <property type="match status" value="1"/>
</dbReference>
<dbReference type="Proteomes" id="UP000184330">
    <property type="component" value="Unassembled WGS sequence"/>
</dbReference>
<dbReference type="CDD" id="cd00067">
    <property type="entry name" value="GAL4"/>
    <property type="match status" value="1"/>
</dbReference>
<dbReference type="PANTHER" id="PTHR36206">
    <property type="entry name" value="ASPERCRYPTIN BIOSYNTHESIS CLUSTER-SPECIFIC TRANSCRIPTION REGULATOR ATNN-RELATED"/>
    <property type="match status" value="1"/>
</dbReference>
<organism evidence="9 10">
    <name type="scientific">Phialocephala subalpina</name>
    <dbReference type="NCBI Taxonomy" id="576137"/>
    <lineage>
        <taxon>Eukaryota</taxon>
        <taxon>Fungi</taxon>
        <taxon>Dikarya</taxon>
        <taxon>Ascomycota</taxon>
        <taxon>Pezizomycotina</taxon>
        <taxon>Leotiomycetes</taxon>
        <taxon>Helotiales</taxon>
        <taxon>Mollisiaceae</taxon>
        <taxon>Phialocephala</taxon>
        <taxon>Phialocephala fortinii species complex</taxon>
    </lineage>
</organism>
<gene>
    <name evidence="9" type="ORF">PAC_06799</name>
</gene>
<dbReference type="InterPro" id="IPR052360">
    <property type="entry name" value="Transcr_Regulatory_Proteins"/>
</dbReference>
<evidence type="ECO:0000256" key="4">
    <source>
        <dbReference type="ARBA" id="ARBA00023125"/>
    </source>
</evidence>
<evidence type="ECO:0000313" key="9">
    <source>
        <dbReference type="EMBL" id="CZR56910.1"/>
    </source>
</evidence>
<dbReference type="Pfam" id="PF00172">
    <property type="entry name" value="Zn_clus"/>
    <property type="match status" value="1"/>
</dbReference>
<dbReference type="GO" id="GO:0003677">
    <property type="term" value="F:DNA binding"/>
    <property type="evidence" value="ECO:0007669"/>
    <property type="project" value="UniProtKB-KW"/>
</dbReference>
<reference evidence="9 10" key="1">
    <citation type="submission" date="2016-03" db="EMBL/GenBank/DDBJ databases">
        <authorList>
            <person name="Ploux O."/>
        </authorList>
    </citation>
    <scope>NUCLEOTIDE SEQUENCE [LARGE SCALE GENOMIC DNA]</scope>
    <source>
        <strain evidence="9 10">UAMH 11012</strain>
    </source>
</reference>
<keyword evidence="10" id="KW-1185">Reference proteome</keyword>
<feature type="domain" description="Zn(2)-C6 fungal-type" evidence="8">
    <location>
        <begin position="22"/>
        <end position="52"/>
    </location>
</feature>
<evidence type="ECO:0000256" key="3">
    <source>
        <dbReference type="ARBA" id="ARBA00023015"/>
    </source>
</evidence>
<keyword evidence="3" id="KW-0805">Transcription regulation</keyword>
<dbReference type="InterPro" id="IPR001138">
    <property type="entry name" value="Zn2Cys6_DnaBD"/>
</dbReference>
<keyword evidence="1" id="KW-0479">Metal-binding</keyword>
<evidence type="ECO:0000256" key="1">
    <source>
        <dbReference type="ARBA" id="ARBA00022723"/>
    </source>
</evidence>
<proteinExistence type="predicted"/>
<dbReference type="InterPro" id="IPR021858">
    <property type="entry name" value="Fun_TF"/>
</dbReference>
<name>A0A1L7WVV1_9HELO</name>
<feature type="region of interest" description="Disordered" evidence="7">
    <location>
        <begin position="1"/>
        <end position="22"/>
    </location>
</feature>
<evidence type="ECO:0000256" key="6">
    <source>
        <dbReference type="ARBA" id="ARBA00023242"/>
    </source>
</evidence>
<dbReference type="InterPro" id="IPR036864">
    <property type="entry name" value="Zn2-C6_fun-type_DNA-bd_sf"/>
</dbReference>
<evidence type="ECO:0000259" key="8">
    <source>
        <dbReference type="PROSITE" id="PS50048"/>
    </source>
</evidence>
<dbReference type="Gene3D" id="4.10.240.10">
    <property type="entry name" value="Zn(2)-C6 fungal-type DNA-binding domain"/>
    <property type="match status" value="1"/>
</dbReference>
<dbReference type="SMART" id="SM00066">
    <property type="entry name" value="GAL4"/>
    <property type="match status" value="1"/>
</dbReference>
<accession>A0A1L7WVV1</accession>
<evidence type="ECO:0000313" key="10">
    <source>
        <dbReference type="Proteomes" id="UP000184330"/>
    </source>
</evidence>
<evidence type="ECO:0000256" key="7">
    <source>
        <dbReference type="SAM" id="MobiDB-lite"/>
    </source>
</evidence>